<dbReference type="Proteomes" id="UP000193689">
    <property type="component" value="Unassembled WGS sequence"/>
</dbReference>
<name>A0A1Y2DFM5_9PEZI</name>
<dbReference type="AlphaFoldDB" id="A0A1Y2DFM5"/>
<keyword evidence="1" id="KW-0732">Signal</keyword>
<dbReference type="RefSeq" id="XP_040711106.1">
    <property type="nucleotide sequence ID" value="XM_040864409.1"/>
</dbReference>
<feature type="chain" id="PRO_5012824578" evidence="1">
    <location>
        <begin position="16"/>
        <end position="86"/>
    </location>
</feature>
<evidence type="ECO:0000256" key="1">
    <source>
        <dbReference type="SAM" id="SignalP"/>
    </source>
</evidence>
<keyword evidence="3" id="KW-1185">Reference proteome</keyword>
<sequence length="86" mass="9299">MKFLAVLAFASGVFAAAMPDQSDLITDHVYCPHKECAEVECTPPQYACNEESTGWLVCDTDGTWVDGGSCEPDTTCEAIDDVPYCI</sequence>
<comment type="caution">
    <text evidence="2">The sequence shown here is derived from an EMBL/GenBank/DDBJ whole genome shotgun (WGS) entry which is preliminary data.</text>
</comment>
<accession>A0A1Y2DFM5</accession>
<dbReference type="GeneID" id="63780621"/>
<proteinExistence type="predicted"/>
<evidence type="ECO:0000313" key="2">
    <source>
        <dbReference type="EMBL" id="ORY58071.1"/>
    </source>
</evidence>
<dbReference type="InParanoid" id="A0A1Y2DFM5"/>
<reference evidence="2 3" key="1">
    <citation type="submission" date="2016-07" db="EMBL/GenBank/DDBJ databases">
        <title>Pervasive Adenine N6-methylation of Active Genes in Fungi.</title>
        <authorList>
            <consortium name="DOE Joint Genome Institute"/>
            <person name="Mondo S.J."/>
            <person name="Dannebaum R.O."/>
            <person name="Kuo R.C."/>
            <person name="Labutti K."/>
            <person name="Haridas S."/>
            <person name="Kuo A."/>
            <person name="Salamov A."/>
            <person name="Ahrendt S.R."/>
            <person name="Lipzen A."/>
            <person name="Sullivan W."/>
            <person name="Andreopoulos W.B."/>
            <person name="Clum A."/>
            <person name="Lindquist E."/>
            <person name="Daum C."/>
            <person name="Ramamoorthy G.K."/>
            <person name="Gryganskyi A."/>
            <person name="Culley D."/>
            <person name="Magnuson J.K."/>
            <person name="James T.Y."/>
            <person name="O'Malley M.A."/>
            <person name="Stajich J.E."/>
            <person name="Spatafora J.W."/>
            <person name="Visel A."/>
            <person name="Grigoriev I.V."/>
        </authorList>
    </citation>
    <scope>NUCLEOTIDE SEQUENCE [LARGE SCALE GENOMIC DNA]</scope>
    <source>
        <strain evidence="2 3">CBS 129021</strain>
    </source>
</reference>
<dbReference type="OrthoDB" id="4611802at2759"/>
<evidence type="ECO:0000313" key="3">
    <source>
        <dbReference type="Proteomes" id="UP000193689"/>
    </source>
</evidence>
<organism evidence="2 3">
    <name type="scientific">Pseudomassariella vexata</name>
    <dbReference type="NCBI Taxonomy" id="1141098"/>
    <lineage>
        <taxon>Eukaryota</taxon>
        <taxon>Fungi</taxon>
        <taxon>Dikarya</taxon>
        <taxon>Ascomycota</taxon>
        <taxon>Pezizomycotina</taxon>
        <taxon>Sordariomycetes</taxon>
        <taxon>Xylariomycetidae</taxon>
        <taxon>Amphisphaeriales</taxon>
        <taxon>Pseudomassariaceae</taxon>
        <taxon>Pseudomassariella</taxon>
    </lineage>
</organism>
<dbReference type="EMBL" id="MCFJ01000017">
    <property type="protein sequence ID" value="ORY58071.1"/>
    <property type="molecule type" value="Genomic_DNA"/>
</dbReference>
<feature type="signal peptide" evidence="1">
    <location>
        <begin position="1"/>
        <end position="15"/>
    </location>
</feature>
<protein>
    <submittedName>
        <fullName evidence="2">Uncharacterized protein</fullName>
    </submittedName>
</protein>
<gene>
    <name evidence="2" type="ORF">BCR38DRAFT_489558</name>
</gene>